<dbReference type="EMBL" id="CABM01000049">
    <property type="protein sequence ID" value="CBH98166.1"/>
    <property type="molecule type" value="Genomic_DNA"/>
</dbReference>
<name>E6PTA9_9ZZZZ</name>
<protein>
    <submittedName>
        <fullName evidence="1">Uncharacterized protein</fullName>
    </submittedName>
</protein>
<accession>E6PTA9</accession>
<reference evidence="1" key="1">
    <citation type="submission" date="2009-10" db="EMBL/GenBank/DDBJ databases">
        <title>Diversity of trophic interactions inside an arsenic-rich microbial ecosystem.</title>
        <authorList>
            <person name="Bertin P.N."/>
            <person name="Heinrich-Salmeron A."/>
            <person name="Pelletier E."/>
            <person name="Goulhen-Chollet F."/>
            <person name="Arsene-Ploetze F."/>
            <person name="Gallien S."/>
            <person name="Calteau A."/>
            <person name="Vallenet D."/>
            <person name="Casiot C."/>
            <person name="Chane-Woon-Ming B."/>
            <person name="Giloteaux L."/>
            <person name="Barakat M."/>
            <person name="Bonnefoy V."/>
            <person name="Bruneel O."/>
            <person name="Chandler M."/>
            <person name="Cleiss J."/>
            <person name="Duran R."/>
            <person name="Elbaz-Poulichet F."/>
            <person name="Fonknechten N."/>
            <person name="Lauga B."/>
            <person name="Mornico D."/>
            <person name="Ortet P."/>
            <person name="Schaeffer C."/>
            <person name="Siguier P."/>
            <person name="Alexander Thil Smith A."/>
            <person name="Van Dorsselaer A."/>
            <person name="Weissenbach J."/>
            <person name="Medigue C."/>
            <person name="Le Paslier D."/>
        </authorList>
    </citation>
    <scope>NUCLEOTIDE SEQUENCE</scope>
</reference>
<gene>
    <name evidence="1" type="ORF">CARN2_3642</name>
</gene>
<proteinExistence type="predicted"/>
<organism evidence="1">
    <name type="scientific">mine drainage metagenome</name>
    <dbReference type="NCBI Taxonomy" id="410659"/>
    <lineage>
        <taxon>unclassified sequences</taxon>
        <taxon>metagenomes</taxon>
        <taxon>ecological metagenomes</taxon>
    </lineage>
</organism>
<sequence>MGHSTQQREGVPGREATCPALAGQPHLTLYHHRVRIERVVCVSRAVSGGQRRTRASSNPQA</sequence>
<evidence type="ECO:0000313" key="1">
    <source>
        <dbReference type="EMBL" id="CBH98166.1"/>
    </source>
</evidence>
<dbReference type="AlphaFoldDB" id="E6PTA9"/>
<comment type="caution">
    <text evidence="1">The sequence shown here is derived from an EMBL/GenBank/DDBJ whole genome shotgun (WGS) entry which is preliminary data.</text>
</comment>